<evidence type="ECO:0000313" key="1">
    <source>
        <dbReference type="EMBL" id="MDR6843444.1"/>
    </source>
</evidence>
<protein>
    <submittedName>
        <fullName evidence="1">Uncharacterized protein</fullName>
    </submittedName>
</protein>
<name>A0ABU1RXE9_9FLAO</name>
<comment type="caution">
    <text evidence="1">The sequence shown here is derived from an EMBL/GenBank/DDBJ whole genome shotgun (WGS) entry which is preliminary data.</text>
</comment>
<sequence length="31" mass="3555">MIRLANEQQDENLVKPKNNTNLVPSPYLMAI</sequence>
<dbReference type="EMBL" id="JAVDTX010000001">
    <property type="protein sequence ID" value="MDR6843444.1"/>
    <property type="molecule type" value="Genomic_DNA"/>
</dbReference>
<keyword evidence="2" id="KW-1185">Reference proteome</keyword>
<gene>
    <name evidence="1" type="ORF">J2W95_000124</name>
</gene>
<dbReference type="Proteomes" id="UP001261871">
    <property type="component" value="Unassembled WGS sequence"/>
</dbReference>
<proteinExistence type="predicted"/>
<organism evidence="1 2">
    <name type="scientific">Flavobacterium granuli</name>
    <dbReference type="NCBI Taxonomy" id="280093"/>
    <lineage>
        <taxon>Bacteria</taxon>
        <taxon>Pseudomonadati</taxon>
        <taxon>Bacteroidota</taxon>
        <taxon>Flavobacteriia</taxon>
        <taxon>Flavobacteriales</taxon>
        <taxon>Flavobacteriaceae</taxon>
        <taxon>Flavobacterium</taxon>
    </lineage>
</organism>
<reference evidence="1 2" key="1">
    <citation type="submission" date="2023-07" db="EMBL/GenBank/DDBJ databases">
        <title>Sorghum-associated microbial communities from plants grown in Nebraska, USA.</title>
        <authorList>
            <person name="Schachtman D."/>
        </authorList>
    </citation>
    <scope>NUCLEOTIDE SEQUENCE [LARGE SCALE GENOMIC DNA]</scope>
    <source>
        <strain evidence="1 2">BE124</strain>
    </source>
</reference>
<accession>A0ABU1RXE9</accession>
<evidence type="ECO:0000313" key="2">
    <source>
        <dbReference type="Proteomes" id="UP001261871"/>
    </source>
</evidence>